<organism evidence="13 14">
    <name type="scientific">Dermacoccus barathri</name>
    <dbReference type="NCBI Taxonomy" id="322601"/>
    <lineage>
        <taxon>Bacteria</taxon>
        <taxon>Bacillati</taxon>
        <taxon>Actinomycetota</taxon>
        <taxon>Actinomycetes</taxon>
        <taxon>Micrococcales</taxon>
        <taxon>Dermacoccaceae</taxon>
        <taxon>Dermacoccus</taxon>
    </lineage>
</organism>
<evidence type="ECO:0000256" key="1">
    <source>
        <dbReference type="ARBA" id="ARBA00004146"/>
    </source>
</evidence>
<keyword evidence="10" id="KW-0968">Cytoplasmic vesicle</keyword>
<keyword evidence="9 11" id="KW-0472">Membrane</keyword>
<evidence type="ECO:0000256" key="9">
    <source>
        <dbReference type="ARBA" id="ARBA00023136"/>
    </source>
</evidence>
<evidence type="ECO:0000313" key="14">
    <source>
        <dbReference type="Proteomes" id="UP001501288"/>
    </source>
</evidence>
<feature type="transmembrane region" description="Helical" evidence="11">
    <location>
        <begin position="18"/>
        <end position="38"/>
    </location>
</feature>
<evidence type="ECO:0000259" key="12">
    <source>
        <dbReference type="Pfam" id="PF01545"/>
    </source>
</evidence>
<accession>A0ABN2B561</accession>
<dbReference type="EMBL" id="BAAANV010000014">
    <property type="protein sequence ID" value="GAA1533399.1"/>
    <property type="molecule type" value="Genomic_DNA"/>
</dbReference>
<comment type="caution">
    <text evidence="13">The sequence shown here is derived from an EMBL/GenBank/DDBJ whole genome shotgun (WGS) entry which is preliminary data.</text>
</comment>
<evidence type="ECO:0000256" key="11">
    <source>
        <dbReference type="SAM" id="Phobius"/>
    </source>
</evidence>
<dbReference type="InterPro" id="IPR058533">
    <property type="entry name" value="Cation_efflux_TM"/>
</dbReference>
<protein>
    <submittedName>
        <fullName evidence="13">Cation transporter</fullName>
    </submittedName>
</protein>
<evidence type="ECO:0000313" key="13">
    <source>
        <dbReference type="EMBL" id="GAA1533399.1"/>
    </source>
</evidence>
<dbReference type="Pfam" id="PF01545">
    <property type="entry name" value="Cation_efflux"/>
    <property type="match status" value="1"/>
</dbReference>
<keyword evidence="14" id="KW-1185">Reference proteome</keyword>
<proteinExistence type="inferred from homology"/>
<dbReference type="InterPro" id="IPR026765">
    <property type="entry name" value="Tmem163"/>
</dbReference>
<sequence length="261" mass="27247">MTTLTAERRAALGRRAQWLALATVLYNTVEAFIAISAGKIAGSVGLVGFGLDSIIEVSSGLIILWQFRHAMPESREQTAQKAMAFGFAALALFVGYEAISALVRREAPDVSWVGMLLAALSVVIMPFLSYAQRSTGRELGSGSVVADSTQTLLCTYLSVVLLVGLGLNALFGWWWADPIAALALAAVAAREGWQAWHGEGCCAVGNSGTPCSATPTVDDCCSGNVATGPERVDACADGCCSGEHSKSSTPQLVQLGRSSDA</sequence>
<dbReference type="PANTHER" id="PTHR31937:SF2">
    <property type="entry name" value="TRANSMEMBRANE PROTEIN 163"/>
    <property type="match status" value="1"/>
</dbReference>
<gene>
    <name evidence="13" type="ORF">GCM10009762_04410</name>
</gene>
<feature type="transmembrane region" description="Helical" evidence="11">
    <location>
        <begin position="44"/>
        <end position="65"/>
    </location>
</feature>
<reference evidence="13 14" key="1">
    <citation type="journal article" date="2019" name="Int. J. Syst. Evol. Microbiol.">
        <title>The Global Catalogue of Microorganisms (GCM) 10K type strain sequencing project: providing services to taxonomists for standard genome sequencing and annotation.</title>
        <authorList>
            <consortium name="The Broad Institute Genomics Platform"/>
            <consortium name="The Broad Institute Genome Sequencing Center for Infectious Disease"/>
            <person name="Wu L."/>
            <person name="Ma J."/>
        </authorList>
    </citation>
    <scope>NUCLEOTIDE SEQUENCE [LARGE SCALE GENOMIC DNA]</scope>
    <source>
        <strain evidence="13 14">JCM 14588</strain>
    </source>
</reference>
<feature type="domain" description="Cation efflux protein transmembrane" evidence="12">
    <location>
        <begin position="22"/>
        <end position="194"/>
    </location>
</feature>
<evidence type="ECO:0000256" key="8">
    <source>
        <dbReference type="ARBA" id="ARBA00023018"/>
    </source>
</evidence>
<keyword evidence="8" id="KW-0770">Synapse</keyword>
<feature type="transmembrane region" description="Helical" evidence="11">
    <location>
        <begin position="85"/>
        <end position="104"/>
    </location>
</feature>
<dbReference type="Gene3D" id="1.20.1510.10">
    <property type="entry name" value="Cation efflux protein transmembrane domain"/>
    <property type="match status" value="1"/>
</dbReference>
<keyword evidence="7 11" id="KW-1133">Transmembrane helix</keyword>
<keyword evidence="6" id="KW-0862">Zinc</keyword>
<keyword evidence="5" id="KW-0967">Endosome</keyword>
<dbReference type="SUPFAM" id="SSF161111">
    <property type="entry name" value="Cation efflux protein transmembrane domain-like"/>
    <property type="match status" value="1"/>
</dbReference>
<evidence type="ECO:0000256" key="7">
    <source>
        <dbReference type="ARBA" id="ARBA00022989"/>
    </source>
</evidence>
<name>A0ABN2B561_9MICO</name>
<dbReference type="PANTHER" id="PTHR31937">
    <property type="entry name" value="TRANSMEMBRANE PROTEIN 163"/>
    <property type="match status" value="1"/>
</dbReference>
<evidence type="ECO:0000256" key="3">
    <source>
        <dbReference type="ARBA" id="ARBA00008731"/>
    </source>
</evidence>
<dbReference type="InterPro" id="IPR027469">
    <property type="entry name" value="Cation_efflux_TMD_sf"/>
</dbReference>
<evidence type="ECO:0000256" key="2">
    <source>
        <dbReference type="ARBA" id="ARBA00004644"/>
    </source>
</evidence>
<comment type="subcellular location">
    <subcellularLocation>
        <location evidence="2">Cytoplasmic vesicle</location>
        <location evidence="2">Secretory vesicle</location>
        <location evidence="2">Synaptic vesicle membrane</location>
        <topology evidence="2">Multi-pass membrane protein</topology>
    </subcellularLocation>
    <subcellularLocation>
        <location evidence="1">Early endosome membrane</location>
    </subcellularLocation>
</comment>
<evidence type="ECO:0000256" key="4">
    <source>
        <dbReference type="ARBA" id="ARBA00022692"/>
    </source>
</evidence>
<evidence type="ECO:0000256" key="10">
    <source>
        <dbReference type="ARBA" id="ARBA00023329"/>
    </source>
</evidence>
<evidence type="ECO:0000256" key="6">
    <source>
        <dbReference type="ARBA" id="ARBA00022833"/>
    </source>
</evidence>
<dbReference type="Proteomes" id="UP001501288">
    <property type="component" value="Unassembled WGS sequence"/>
</dbReference>
<evidence type="ECO:0000256" key="5">
    <source>
        <dbReference type="ARBA" id="ARBA00022753"/>
    </source>
</evidence>
<comment type="similarity">
    <text evidence="3">Belongs to the TMEM163 family.</text>
</comment>
<feature type="transmembrane region" description="Helical" evidence="11">
    <location>
        <begin position="152"/>
        <end position="176"/>
    </location>
</feature>
<keyword evidence="4 11" id="KW-0812">Transmembrane</keyword>
<feature type="transmembrane region" description="Helical" evidence="11">
    <location>
        <begin position="110"/>
        <end position="131"/>
    </location>
</feature>